<dbReference type="Pfam" id="PF01527">
    <property type="entry name" value="HTH_Tnp_1"/>
    <property type="match status" value="1"/>
</dbReference>
<dbReference type="GO" id="GO:0004803">
    <property type="term" value="F:transposase activity"/>
    <property type="evidence" value="ECO:0007669"/>
    <property type="project" value="InterPro"/>
</dbReference>
<gene>
    <name evidence="1" type="ORF">DES47_1211</name>
</gene>
<proteinExistence type="predicted"/>
<sequence>MPSEKMDRRRQYSSAMKAQVVAECGEPGASVAQVAMAHGINANVVHRWRQLAREGKGATPAKTGEFIALPLAVPVGSTAAPAEIRVELRRGSVTMNIAWPASAAAEFAVWTRELLR</sequence>
<dbReference type="FunCoup" id="A0A4V3CRY2">
    <property type="interactions" value="85"/>
</dbReference>
<protein>
    <submittedName>
        <fullName evidence="1">Transposase</fullName>
    </submittedName>
</protein>
<dbReference type="InterPro" id="IPR009057">
    <property type="entry name" value="Homeodomain-like_sf"/>
</dbReference>
<accession>A0A4V3CRY2</accession>
<evidence type="ECO:0000313" key="2">
    <source>
        <dbReference type="Proteomes" id="UP000295361"/>
    </source>
</evidence>
<dbReference type="AlphaFoldDB" id="A0A4V3CRY2"/>
<dbReference type="SUPFAM" id="SSF46689">
    <property type="entry name" value="Homeodomain-like"/>
    <property type="match status" value="1"/>
</dbReference>
<comment type="caution">
    <text evidence="1">The sequence shown here is derived from an EMBL/GenBank/DDBJ whole genome shotgun (WGS) entry which is preliminary data.</text>
</comment>
<dbReference type="InParanoid" id="A0A4V3CRY2"/>
<dbReference type="EMBL" id="SNXS01000021">
    <property type="protein sequence ID" value="TDP58562.1"/>
    <property type="molecule type" value="Genomic_DNA"/>
</dbReference>
<name>A0A4V3CRY2_9BURK</name>
<dbReference type="OrthoDB" id="9800877at2"/>
<dbReference type="GO" id="GO:0003677">
    <property type="term" value="F:DNA binding"/>
    <property type="evidence" value="ECO:0007669"/>
    <property type="project" value="InterPro"/>
</dbReference>
<organism evidence="1 2">
    <name type="scientific">Roseateles toxinivorans</name>
    <dbReference type="NCBI Taxonomy" id="270368"/>
    <lineage>
        <taxon>Bacteria</taxon>
        <taxon>Pseudomonadati</taxon>
        <taxon>Pseudomonadota</taxon>
        <taxon>Betaproteobacteria</taxon>
        <taxon>Burkholderiales</taxon>
        <taxon>Sphaerotilaceae</taxon>
        <taxon>Roseateles</taxon>
    </lineage>
</organism>
<evidence type="ECO:0000313" key="1">
    <source>
        <dbReference type="EMBL" id="TDP58562.1"/>
    </source>
</evidence>
<dbReference type="Proteomes" id="UP000295361">
    <property type="component" value="Unassembled WGS sequence"/>
</dbReference>
<dbReference type="InterPro" id="IPR002514">
    <property type="entry name" value="Transposase_8"/>
</dbReference>
<keyword evidence="2" id="KW-1185">Reference proteome</keyword>
<reference evidence="1 2" key="1">
    <citation type="submission" date="2019-03" db="EMBL/GenBank/DDBJ databases">
        <title>Genomic Encyclopedia of Type Strains, Phase IV (KMG-IV): sequencing the most valuable type-strain genomes for metagenomic binning, comparative biology and taxonomic classification.</title>
        <authorList>
            <person name="Goeker M."/>
        </authorList>
    </citation>
    <scope>NUCLEOTIDE SEQUENCE [LARGE SCALE GENOMIC DNA]</scope>
    <source>
        <strain evidence="1 2">DSM 16998</strain>
    </source>
</reference>
<dbReference type="NCBIfam" id="NF047595">
    <property type="entry name" value="IS66_ISRel24_TnpA"/>
    <property type="match status" value="1"/>
</dbReference>
<dbReference type="GO" id="GO:0006313">
    <property type="term" value="P:DNA transposition"/>
    <property type="evidence" value="ECO:0007669"/>
    <property type="project" value="InterPro"/>
</dbReference>
<dbReference type="RefSeq" id="WP_133704188.1">
    <property type="nucleotide sequence ID" value="NZ_SNXS01000021.1"/>
</dbReference>